<evidence type="ECO:0000256" key="1">
    <source>
        <dbReference type="SAM" id="MobiDB-lite"/>
    </source>
</evidence>
<reference evidence="3" key="1">
    <citation type="submission" date="2020-10" db="EMBL/GenBank/DDBJ databases">
        <authorList>
            <person name="Gilroy R."/>
        </authorList>
    </citation>
    <scope>NUCLEOTIDE SEQUENCE</scope>
    <source>
        <strain evidence="3">B1-16210</strain>
    </source>
</reference>
<feature type="compositionally biased region" description="Low complexity" evidence="1">
    <location>
        <begin position="126"/>
        <end position="157"/>
    </location>
</feature>
<feature type="region of interest" description="Disordered" evidence="1">
    <location>
        <begin position="38"/>
        <end position="160"/>
    </location>
</feature>
<evidence type="ECO:0000313" key="3">
    <source>
        <dbReference type="EMBL" id="MBO8407270.1"/>
    </source>
</evidence>
<protein>
    <recommendedName>
        <fullName evidence="5">IncF plasmid conjugative transfer protein TraN</fullName>
    </recommendedName>
</protein>
<name>A0A940DEI4_9PROT</name>
<evidence type="ECO:0000313" key="4">
    <source>
        <dbReference type="Proteomes" id="UP000721442"/>
    </source>
</evidence>
<dbReference type="Proteomes" id="UP000721442">
    <property type="component" value="Unassembled WGS sequence"/>
</dbReference>
<gene>
    <name evidence="3" type="ORF">IAC77_02290</name>
</gene>
<feature type="region of interest" description="Disordered" evidence="1">
    <location>
        <begin position="1068"/>
        <end position="1103"/>
    </location>
</feature>
<sequence>MTGIKRILTVCLGILGMCVHGAYADDSADAVARAATRRDASTTVTRTQDSSAATQINTSSGISRATTPRQSGVAVRSRSTTSQPSIERHNVVSRDGGTRNTSAASQSVSARNAATVLPRASTTAQSVVSSPSRAATTSRTATVQRASTTGTRTDTVTSAPSRSAVATASISRTATPNSGRTVTNNSSRIARAGVTAEDIINRDYTTCREVYYSCMDEFCANKDSQLKRCACSARVNEFDGVKAQLAEIEDRLLDFNQRLLTVNMDKEDAAAISQATEGELAFQKEDTSASKELLDEIAEKLNTTFDTSTFDANLAPITLSLNADAAFDSVDSLAGASTTTRSGTDLYAAALPVCREMAMEVCTADELDIVESGYQMAIEQDCNTVAKAYQTQQDLAREKIREGSALLDISRLDTYQKRNSDDILTCKKKMLDMLTNTAVCGENLEKCLDISGQYIDPSTGEAILTSNLVNLGSLITRPQGDQTWTGAPGNDKFVQYLNSKKMFLESATENCQDIADYVWDEFIDDALAQIKLAQESKLEEVRQSCTTLTTQCLSDAADSLEDFDARALSIFGVEADKTVNQMCAEVKESCTALLETTSGGLDWSTGMTDIATDKTYDTILQTCREVGRACIIQSCKSISGNFGLCEDIQTSINRKSIINRTACWDEVLDCVTSAGADAIQAIADLHQAEIDATNGSFYTQLYGSFEFDDITNKEMLASYQGASCINSSDGNCIYDICSDECGYDPEHGGYTDATSDECRICRLAERVWGNCEAHPTANLETGTSHNKIKTPINGEETLLSWFAQNTNTEDYIDNCRDTSCGPGFKAQYDPQTNSTVCVSSANFDTTGEYCPASQFWQVSLGGVANCCKINATTAGSRDAFGNCCMRGSTIKRINGLRYWTSPPETAGSYYPTTNGSVQISQSNPADVISGNNPPSPTGLCLPENVKFVASIFYMKPATTSDIEANAATFNQYYVPTARALFDVLFLFCDGDVYYDNQNDRYPGGQTVGCTGRYIIVSKNTGKYMAPLYIDDNGKPLTEVSQYPTSSYTESESSGNTCNLTYHQPEDATTSQWDWVPATNTNVPDTGEEPPTKVPEGDPCSADSTVYRISY</sequence>
<evidence type="ECO:0008006" key="5">
    <source>
        <dbReference type="Google" id="ProtNLM"/>
    </source>
</evidence>
<feature type="compositionally biased region" description="Polar residues" evidence="1">
    <location>
        <begin position="98"/>
        <end position="112"/>
    </location>
</feature>
<dbReference type="EMBL" id="JADINE010000030">
    <property type="protein sequence ID" value="MBO8407270.1"/>
    <property type="molecule type" value="Genomic_DNA"/>
</dbReference>
<organism evidence="3 4">
    <name type="scientific">Candidatus Enterousia excrementavium</name>
    <dbReference type="NCBI Taxonomy" id="2840789"/>
    <lineage>
        <taxon>Bacteria</taxon>
        <taxon>Pseudomonadati</taxon>
        <taxon>Pseudomonadota</taxon>
        <taxon>Alphaproteobacteria</taxon>
        <taxon>Candidatus Enterousia</taxon>
    </lineage>
</organism>
<evidence type="ECO:0000256" key="2">
    <source>
        <dbReference type="SAM" id="SignalP"/>
    </source>
</evidence>
<reference evidence="3" key="2">
    <citation type="journal article" date="2021" name="PeerJ">
        <title>Extensive microbial diversity within the chicken gut microbiome revealed by metagenomics and culture.</title>
        <authorList>
            <person name="Gilroy R."/>
            <person name="Ravi A."/>
            <person name="Getino M."/>
            <person name="Pursley I."/>
            <person name="Horton D.L."/>
            <person name="Alikhan N.F."/>
            <person name="Baker D."/>
            <person name="Gharbi K."/>
            <person name="Hall N."/>
            <person name="Watson M."/>
            <person name="Adriaenssens E.M."/>
            <person name="Foster-Nyarko E."/>
            <person name="Jarju S."/>
            <person name="Secka A."/>
            <person name="Antonio M."/>
            <person name="Oren A."/>
            <person name="Chaudhuri R.R."/>
            <person name="La Ragione R."/>
            <person name="Hildebrand F."/>
            <person name="Pallen M.J."/>
        </authorList>
    </citation>
    <scope>NUCLEOTIDE SEQUENCE</scope>
    <source>
        <strain evidence="3">B1-16210</strain>
    </source>
</reference>
<keyword evidence="2" id="KW-0732">Signal</keyword>
<accession>A0A940DEI4</accession>
<comment type="caution">
    <text evidence="3">The sequence shown here is derived from an EMBL/GenBank/DDBJ whole genome shotgun (WGS) entry which is preliminary data.</text>
</comment>
<feature type="compositionally biased region" description="Polar residues" evidence="1">
    <location>
        <begin position="48"/>
        <end position="70"/>
    </location>
</feature>
<proteinExistence type="predicted"/>
<feature type="signal peptide" evidence="2">
    <location>
        <begin position="1"/>
        <end position="24"/>
    </location>
</feature>
<feature type="compositionally biased region" description="Polar residues" evidence="1">
    <location>
        <begin position="1068"/>
        <end position="1083"/>
    </location>
</feature>
<dbReference type="AlphaFoldDB" id="A0A940DEI4"/>
<feature type="chain" id="PRO_5037186872" description="IncF plasmid conjugative transfer protein TraN" evidence="2">
    <location>
        <begin position="25"/>
        <end position="1110"/>
    </location>
</feature>